<dbReference type="Proteomes" id="UP000001304">
    <property type="component" value="Chromosome"/>
</dbReference>
<dbReference type="EMBL" id="CP002098">
    <property type="protein sequence ID" value="ADM28354.1"/>
    <property type="molecule type" value="Genomic_DNA"/>
</dbReference>
<dbReference type="AlphaFoldDB" id="E0SRA0"/>
<evidence type="ECO:0000313" key="2">
    <source>
        <dbReference type="Proteomes" id="UP000001304"/>
    </source>
</evidence>
<organism evidence="1 2">
    <name type="scientific">Ignisphaera aggregans (strain DSM 17230 / JCM 13409 / AQ1.S1)</name>
    <dbReference type="NCBI Taxonomy" id="583356"/>
    <lineage>
        <taxon>Archaea</taxon>
        <taxon>Thermoproteota</taxon>
        <taxon>Thermoprotei</taxon>
        <taxon>Desulfurococcales</taxon>
        <taxon>Desulfurococcaceae</taxon>
        <taxon>Ignisphaera</taxon>
    </lineage>
</organism>
<sequence>MGFRCRYLVIKENQLLSLFVRKMKMLGLDVFTNVYLHNTEIDAVVFEYIDSRRPYVHLFEVKARAKLKVIDQIERRRTLADYLYVVIPYNIYPWIIRRVRDDIGIVIYINGEFYLFRKPRYIGNGDKFLSIARIDKIKNSDVIIALSYDDSELR</sequence>
<name>E0SRA0_IGNAA</name>
<evidence type="ECO:0000313" key="1">
    <source>
        <dbReference type="EMBL" id="ADM28354.1"/>
    </source>
</evidence>
<dbReference type="BioCyc" id="IAGG583356:GHAH-1544-MONOMER"/>
<accession>E0SRA0</accession>
<dbReference type="HOGENOM" id="CLU_1700261_0_0_2"/>
<keyword evidence="2" id="KW-1185">Reference proteome</keyword>
<protein>
    <submittedName>
        <fullName evidence="1">Uncharacterized protein</fullName>
    </submittedName>
</protein>
<dbReference type="KEGG" id="iag:Igag_1552"/>
<gene>
    <name evidence="1" type="ordered locus">Igag_1552</name>
</gene>
<reference evidence="1 2" key="1">
    <citation type="journal article" date="2010" name="Stand. Genomic Sci.">
        <title>Complete genome sequence of Ignisphaera aggregans type strain (AQ1.S1).</title>
        <authorList>
            <person name="Goker M."/>
            <person name="Held B."/>
            <person name="Lapidus A."/>
            <person name="Nolan M."/>
            <person name="Spring S."/>
            <person name="Yasawong M."/>
            <person name="Lucas S."/>
            <person name="Glavina Del Rio T."/>
            <person name="Tice H."/>
            <person name="Cheng J.F."/>
            <person name="Goodwin L."/>
            <person name="Tapia R."/>
            <person name="Pitluck S."/>
            <person name="Liolios K."/>
            <person name="Ivanova N."/>
            <person name="Mavromatis K."/>
            <person name="Mikhailova N."/>
            <person name="Pati A."/>
            <person name="Chen A."/>
            <person name="Palaniappan K."/>
            <person name="Brambilla E."/>
            <person name="Land M."/>
            <person name="Hauser L."/>
            <person name="Chang Y.J."/>
            <person name="Jeffries C.D."/>
            <person name="Brettin T."/>
            <person name="Detter J.C."/>
            <person name="Han C."/>
            <person name="Rohde M."/>
            <person name="Sikorski J."/>
            <person name="Woyke T."/>
            <person name="Bristow J."/>
            <person name="Eisen J.A."/>
            <person name="Markowitz V."/>
            <person name="Hugenholtz P."/>
            <person name="Kyrpides N.C."/>
            <person name="Klenk H.P."/>
        </authorList>
    </citation>
    <scope>NUCLEOTIDE SEQUENCE [LARGE SCALE GENOMIC DNA]</scope>
    <source>
        <strain evidence="2">DSM 17230 / JCM 13409 / AQ1.S1</strain>
    </source>
</reference>
<proteinExistence type="predicted"/>